<dbReference type="SUPFAM" id="SSF54593">
    <property type="entry name" value="Glyoxalase/Bleomycin resistance protein/Dihydroxybiphenyl dioxygenase"/>
    <property type="match status" value="1"/>
</dbReference>
<reference evidence="2 3" key="1">
    <citation type="submission" date="2023-07" db="EMBL/GenBank/DDBJ databases">
        <title>Comparative genomics of wheat-associated soil bacteria to identify genetic determinants of phenazine resistance.</title>
        <authorList>
            <person name="Mouncey N."/>
        </authorList>
    </citation>
    <scope>NUCLEOTIDE SEQUENCE [LARGE SCALE GENOMIC DNA]</scope>
    <source>
        <strain evidence="2 3">W2I16</strain>
    </source>
</reference>
<organism evidence="2 3">
    <name type="scientific">Streptomyces turgidiscabies</name>
    <dbReference type="NCBI Taxonomy" id="85558"/>
    <lineage>
        <taxon>Bacteria</taxon>
        <taxon>Bacillati</taxon>
        <taxon>Actinomycetota</taxon>
        <taxon>Actinomycetes</taxon>
        <taxon>Kitasatosporales</taxon>
        <taxon>Streptomycetaceae</taxon>
        <taxon>Streptomyces</taxon>
    </lineage>
</organism>
<dbReference type="CDD" id="cd07263">
    <property type="entry name" value="VOC_like"/>
    <property type="match status" value="1"/>
</dbReference>
<protein>
    <submittedName>
        <fullName evidence="2">Catechol 2,3-dioxygenase-like lactoylglutathione lyase family enzyme</fullName>
    </submittedName>
</protein>
<dbReference type="EMBL" id="JAUSZS010000007">
    <property type="protein sequence ID" value="MDQ0935333.1"/>
    <property type="molecule type" value="Genomic_DNA"/>
</dbReference>
<comment type="caution">
    <text evidence="2">The sequence shown here is derived from an EMBL/GenBank/DDBJ whole genome shotgun (WGS) entry which is preliminary data.</text>
</comment>
<sequence length="134" mass="15015">MKLTRRVALVTLVVDDYDEAIRFYTGALDFRLAEDTPRPDGSRWVVVEPGSEGAGTGLLRARAKDEDQRARIGDQTGSRVGFFLHTDDFARDHARMSAAGVTFLEEPRHEPYGSVAVFQDLYGNRWDLLQPATD</sequence>
<dbReference type="InterPro" id="IPR029068">
    <property type="entry name" value="Glyas_Bleomycin-R_OHBP_Dase"/>
</dbReference>
<dbReference type="Gene3D" id="3.10.180.10">
    <property type="entry name" value="2,3-Dihydroxybiphenyl 1,2-Dioxygenase, domain 1"/>
    <property type="match status" value="1"/>
</dbReference>
<dbReference type="PROSITE" id="PS51819">
    <property type="entry name" value="VOC"/>
    <property type="match status" value="1"/>
</dbReference>
<dbReference type="Pfam" id="PF00903">
    <property type="entry name" value="Glyoxalase"/>
    <property type="match status" value="1"/>
</dbReference>
<proteinExistence type="predicted"/>
<dbReference type="InterPro" id="IPR037523">
    <property type="entry name" value="VOC_core"/>
</dbReference>
<dbReference type="PANTHER" id="PTHR36437">
    <property type="entry name" value="GLYOXALASE/BLEOMYCIN RESISTANCE PROTEIN/DIOXYGENASE"/>
    <property type="match status" value="1"/>
</dbReference>
<evidence type="ECO:0000313" key="3">
    <source>
        <dbReference type="Proteomes" id="UP001223072"/>
    </source>
</evidence>
<gene>
    <name evidence="2" type="ORF">QFZ49_005305</name>
</gene>
<dbReference type="RefSeq" id="WP_307628918.1">
    <property type="nucleotide sequence ID" value="NZ_JAUSZS010000007.1"/>
</dbReference>
<keyword evidence="3" id="KW-1185">Reference proteome</keyword>
<name>A0ABU0RTL2_9ACTN</name>
<dbReference type="Proteomes" id="UP001223072">
    <property type="component" value="Unassembled WGS sequence"/>
</dbReference>
<dbReference type="PANTHER" id="PTHR36437:SF2">
    <property type="entry name" value="GLYOXALASE_BLEOMYCIN RESISTANCE PROTEIN_DIOXYGENASE"/>
    <property type="match status" value="1"/>
</dbReference>
<evidence type="ECO:0000259" key="1">
    <source>
        <dbReference type="PROSITE" id="PS51819"/>
    </source>
</evidence>
<accession>A0ABU0RTL2</accession>
<feature type="domain" description="VOC" evidence="1">
    <location>
        <begin position="6"/>
        <end position="131"/>
    </location>
</feature>
<dbReference type="InterPro" id="IPR004360">
    <property type="entry name" value="Glyas_Fos-R_dOase_dom"/>
</dbReference>
<evidence type="ECO:0000313" key="2">
    <source>
        <dbReference type="EMBL" id="MDQ0935333.1"/>
    </source>
</evidence>